<organism evidence="1 2">
    <name type="scientific">Vermiconidia calcicola</name>
    <dbReference type="NCBI Taxonomy" id="1690605"/>
    <lineage>
        <taxon>Eukaryota</taxon>
        <taxon>Fungi</taxon>
        <taxon>Dikarya</taxon>
        <taxon>Ascomycota</taxon>
        <taxon>Pezizomycotina</taxon>
        <taxon>Dothideomycetes</taxon>
        <taxon>Dothideomycetidae</taxon>
        <taxon>Mycosphaerellales</taxon>
        <taxon>Extremaceae</taxon>
        <taxon>Vermiconidia</taxon>
    </lineage>
</organism>
<gene>
    <name evidence="1" type="ORF">LTR37_017290</name>
</gene>
<keyword evidence="2" id="KW-1185">Reference proteome</keyword>
<accession>A0ACC3MLX9</accession>
<evidence type="ECO:0000313" key="2">
    <source>
        <dbReference type="Proteomes" id="UP001281147"/>
    </source>
</evidence>
<reference evidence="1" key="1">
    <citation type="submission" date="2023-07" db="EMBL/GenBank/DDBJ databases">
        <title>Black Yeasts Isolated from many extreme environments.</title>
        <authorList>
            <person name="Coleine C."/>
            <person name="Stajich J.E."/>
            <person name="Selbmann L."/>
        </authorList>
    </citation>
    <scope>NUCLEOTIDE SEQUENCE</scope>
    <source>
        <strain evidence="1">CCFEE 5714</strain>
    </source>
</reference>
<protein>
    <submittedName>
        <fullName evidence="1">Uncharacterized protein</fullName>
    </submittedName>
</protein>
<dbReference type="Proteomes" id="UP001281147">
    <property type="component" value="Unassembled WGS sequence"/>
</dbReference>
<dbReference type="EMBL" id="JAUTXU010000221">
    <property type="protein sequence ID" value="KAK3697708.1"/>
    <property type="molecule type" value="Genomic_DNA"/>
</dbReference>
<proteinExistence type="predicted"/>
<evidence type="ECO:0000313" key="1">
    <source>
        <dbReference type="EMBL" id="KAK3697708.1"/>
    </source>
</evidence>
<sequence length="353" mass="39890">MHPGFAERIDNQTGQWGYDFGPVSGDGYTSHFTFRHQNYWQPIPALDIRPEFNTKSKPYSITLLFINSCRIFYKEDFDDPIFPADRRWPGNSGLWTNNDSRARPLACIDWTEVCTQQGTCAPPYQGDQDENENYVFTRFALNKSTAFHAIEFRGAAGLDAQYKIRGDTSLPLSRDPPQWITESWGLFNASLSRVQYDALDIANGTGWDKEPLYVPKMPSWVQGKLCQIFTFQIPTGWDNIRIWPTIGLLAIPLIFWLMGIETGEKFSEEKKSTGYFGGNKLLGIEWVIWHLSTYIAGFWLRQLDGTDQGPHDANTQGQAGGYNQHPAHPANYGGTSATSQPHNSDGQTLSTEP</sequence>
<name>A0ACC3MLX9_9PEZI</name>
<comment type="caution">
    <text evidence="1">The sequence shown here is derived from an EMBL/GenBank/DDBJ whole genome shotgun (WGS) entry which is preliminary data.</text>
</comment>